<keyword evidence="1" id="KW-1133">Transmembrane helix</keyword>
<keyword evidence="3" id="KW-1185">Reference proteome</keyword>
<feature type="transmembrane region" description="Helical" evidence="1">
    <location>
        <begin position="128"/>
        <end position="148"/>
    </location>
</feature>
<sequence length="166" mass="19292">MHPITATTQWVKGEVLQGRIMFGFAILMIFSFLYFTDLQESFHRGMAWPFALLMLFLLGYGGFQMTMRPKHIEKVAQEVHNNPKVALKTELDKAQKDDLIYSRLKVIWVVSFFFSAILYFVLKSDLWQGMSLGFAGFFLAAFIIDSFLHHRLKTYLEALRILTPID</sequence>
<feature type="transmembrane region" description="Helical" evidence="1">
    <location>
        <begin position="106"/>
        <end position="122"/>
    </location>
</feature>
<name>A0A1H3S1K1_9BACT</name>
<feature type="transmembrane region" description="Helical" evidence="1">
    <location>
        <begin position="42"/>
        <end position="63"/>
    </location>
</feature>
<keyword evidence="1" id="KW-0812">Transmembrane</keyword>
<protein>
    <submittedName>
        <fullName evidence="2">Uncharacterized protein</fullName>
    </submittedName>
</protein>
<dbReference type="RefSeq" id="WP_019598544.1">
    <property type="nucleotide sequence ID" value="NZ_FNQC01000010.1"/>
</dbReference>
<proteinExistence type="predicted"/>
<dbReference type="Proteomes" id="UP000199663">
    <property type="component" value="Unassembled WGS sequence"/>
</dbReference>
<organism evidence="2 3">
    <name type="scientific">Rhodonellum ikkaensis</name>
    <dbReference type="NCBI Taxonomy" id="336829"/>
    <lineage>
        <taxon>Bacteria</taxon>
        <taxon>Pseudomonadati</taxon>
        <taxon>Bacteroidota</taxon>
        <taxon>Cytophagia</taxon>
        <taxon>Cytophagales</taxon>
        <taxon>Cytophagaceae</taxon>
        <taxon>Rhodonellum</taxon>
    </lineage>
</organism>
<feature type="transmembrane region" description="Helical" evidence="1">
    <location>
        <begin position="20"/>
        <end position="36"/>
    </location>
</feature>
<accession>A0A1H3S1K1</accession>
<dbReference type="EMBL" id="FNQC01000010">
    <property type="protein sequence ID" value="SDZ31667.1"/>
    <property type="molecule type" value="Genomic_DNA"/>
</dbReference>
<evidence type="ECO:0000256" key="1">
    <source>
        <dbReference type="SAM" id="Phobius"/>
    </source>
</evidence>
<gene>
    <name evidence="2" type="ORF">SAMN05444412_11030</name>
</gene>
<comment type="caution">
    <text evidence="2">The sequence shown here is derived from an EMBL/GenBank/DDBJ whole genome shotgun (WGS) entry which is preliminary data.</text>
</comment>
<evidence type="ECO:0000313" key="2">
    <source>
        <dbReference type="EMBL" id="SDZ31667.1"/>
    </source>
</evidence>
<reference evidence="2 3" key="1">
    <citation type="submission" date="2016-10" db="EMBL/GenBank/DDBJ databases">
        <authorList>
            <person name="Varghese N."/>
            <person name="Submissions S."/>
        </authorList>
    </citation>
    <scope>NUCLEOTIDE SEQUENCE [LARGE SCALE GENOMIC DNA]</scope>
    <source>
        <strain evidence="2 3">DSM 17997</strain>
    </source>
</reference>
<keyword evidence="1" id="KW-0472">Membrane</keyword>
<evidence type="ECO:0000313" key="3">
    <source>
        <dbReference type="Proteomes" id="UP000199663"/>
    </source>
</evidence>